<dbReference type="STRING" id="1245748.A0A229XIH5"/>
<evidence type="ECO:0000256" key="6">
    <source>
        <dbReference type="ARBA" id="ARBA00023242"/>
    </source>
</evidence>
<dbReference type="Gene3D" id="1.10.20.10">
    <property type="entry name" value="Histone, subunit A"/>
    <property type="match status" value="1"/>
</dbReference>
<evidence type="ECO:0000256" key="3">
    <source>
        <dbReference type="ARBA" id="ARBA00006564"/>
    </source>
</evidence>
<reference evidence="8 9" key="1">
    <citation type="submission" date="2018-08" db="EMBL/GenBank/DDBJ databases">
        <title>Draft genome sequences of two Aspergillus turcosus clinical strains isolated from bronchoalveolar lavage fluid: one azole-susceptible and the other azole-resistant.</title>
        <authorList>
            <person name="Parent-Michaud M."/>
            <person name="Dufresne P.J."/>
            <person name="Fournier E."/>
            <person name="Martineau C."/>
            <person name="Moreira S."/>
            <person name="Perkins V."/>
            <person name="De Repentigny L."/>
            <person name="Dufresne S.F."/>
        </authorList>
    </citation>
    <scope>NUCLEOTIDE SEQUENCE [LARGE SCALE GENOMIC DNA]</scope>
    <source>
        <strain evidence="8">HMR AF 1038</strain>
    </source>
</reference>
<evidence type="ECO:0000256" key="2">
    <source>
        <dbReference type="ARBA" id="ARBA00004286"/>
    </source>
</evidence>
<protein>
    <submittedName>
        <fullName evidence="8">Uncharacterized protein</fullName>
    </submittedName>
</protein>
<comment type="similarity">
    <text evidence="3">Belongs to the histone H4 family.</text>
</comment>
<comment type="subcellular location">
    <subcellularLocation>
        <location evidence="2">Chromosome</location>
    </subcellularLocation>
    <subcellularLocation>
        <location evidence="1">Nucleus</location>
    </subcellularLocation>
</comment>
<keyword evidence="6" id="KW-0539">Nucleus</keyword>
<accession>A0A229XIH5</accession>
<evidence type="ECO:0000256" key="5">
    <source>
        <dbReference type="ARBA" id="ARBA00023125"/>
    </source>
</evidence>
<evidence type="ECO:0000256" key="7">
    <source>
        <dbReference type="ARBA" id="ARBA00023269"/>
    </source>
</evidence>
<dbReference type="GO" id="GO:0003677">
    <property type="term" value="F:DNA binding"/>
    <property type="evidence" value="ECO:0007669"/>
    <property type="project" value="UniProtKB-KW"/>
</dbReference>
<evidence type="ECO:0000256" key="1">
    <source>
        <dbReference type="ARBA" id="ARBA00004123"/>
    </source>
</evidence>
<dbReference type="GO" id="GO:0030527">
    <property type="term" value="F:structural constituent of chromatin"/>
    <property type="evidence" value="ECO:0007669"/>
    <property type="project" value="InterPro"/>
</dbReference>
<gene>
    <name evidence="8" type="ORF">CFD26_106146</name>
</gene>
<name>A0A229XIH5_9EURO</name>
<dbReference type="OrthoDB" id="4341621at2759"/>
<evidence type="ECO:0000256" key="4">
    <source>
        <dbReference type="ARBA" id="ARBA00022454"/>
    </source>
</evidence>
<dbReference type="InterPro" id="IPR009072">
    <property type="entry name" value="Histone-fold"/>
</dbReference>
<keyword evidence="9" id="KW-1185">Reference proteome</keyword>
<dbReference type="Proteomes" id="UP000215289">
    <property type="component" value="Unassembled WGS sequence"/>
</dbReference>
<dbReference type="PANTHER" id="PTHR10484">
    <property type="entry name" value="HISTONE H4"/>
    <property type="match status" value="1"/>
</dbReference>
<sequence>MDMTRIPSNANTRGLFLKGHRRRVLRDNIMGITKPAIRHPNHSRLARRGGVVRMRTDIYPEIRSVIKVRLRDVRILPLEAPVGSTTSAFSGEQAMIWAKEVY</sequence>
<comment type="caution">
    <text evidence="8">The sequence shown here is derived from an EMBL/GenBank/DDBJ whole genome shotgun (WGS) entry which is preliminary data.</text>
</comment>
<dbReference type="InterPro" id="IPR001951">
    <property type="entry name" value="Histone_H4"/>
</dbReference>
<evidence type="ECO:0000313" key="8">
    <source>
        <dbReference type="EMBL" id="RLL98870.1"/>
    </source>
</evidence>
<proteinExistence type="inferred from homology"/>
<dbReference type="GO" id="GO:0046982">
    <property type="term" value="F:protein heterodimerization activity"/>
    <property type="evidence" value="ECO:0007669"/>
    <property type="project" value="InterPro"/>
</dbReference>
<keyword evidence="7" id="KW-0544">Nucleosome core</keyword>
<organism evidence="8 9">
    <name type="scientific">Aspergillus turcosus</name>
    <dbReference type="NCBI Taxonomy" id="1245748"/>
    <lineage>
        <taxon>Eukaryota</taxon>
        <taxon>Fungi</taxon>
        <taxon>Dikarya</taxon>
        <taxon>Ascomycota</taxon>
        <taxon>Pezizomycotina</taxon>
        <taxon>Eurotiomycetes</taxon>
        <taxon>Eurotiomycetidae</taxon>
        <taxon>Eurotiales</taxon>
        <taxon>Aspergillaceae</taxon>
        <taxon>Aspergillus</taxon>
        <taxon>Aspergillus subgen. Fumigati</taxon>
    </lineage>
</organism>
<keyword evidence="5" id="KW-0238">DNA-binding</keyword>
<dbReference type="EMBL" id="NIDN02000043">
    <property type="protein sequence ID" value="RLL98870.1"/>
    <property type="molecule type" value="Genomic_DNA"/>
</dbReference>
<dbReference type="AlphaFoldDB" id="A0A229XIH5"/>
<dbReference type="GO" id="GO:0005634">
    <property type="term" value="C:nucleus"/>
    <property type="evidence" value="ECO:0007669"/>
    <property type="project" value="UniProtKB-SubCell"/>
</dbReference>
<evidence type="ECO:0000313" key="9">
    <source>
        <dbReference type="Proteomes" id="UP000215289"/>
    </source>
</evidence>
<keyword evidence="4" id="KW-0158">Chromosome</keyword>
<dbReference type="GO" id="GO:0000786">
    <property type="term" value="C:nucleosome"/>
    <property type="evidence" value="ECO:0007669"/>
    <property type="project" value="UniProtKB-KW"/>
</dbReference>